<dbReference type="AlphaFoldDB" id="A0A1F5G1Z9"/>
<dbReference type="Proteomes" id="UP000177069">
    <property type="component" value="Unassembled WGS sequence"/>
</dbReference>
<feature type="transmembrane region" description="Helical" evidence="1">
    <location>
        <begin position="75"/>
        <end position="92"/>
    </location>
</feature>
<proteinExistence type="predicted"/>
<gene>
    <name evidence="2" type="ORF">A2696_04185</name>
</gene>
<sequence>MLDQKKLVNFLIIWVVNTIILLIFSAIFLNSVVLGNDKLAKPMAAVLSGLLITVVLYIVPSILEKLEFKIKDEKIVMGAYFAASCVGIWIIKRFAIISGLGVSNILWVLILAAAVTAAYWKVKMLLPLVYKRFLKS</sequence>
<dbReference type="EMBL" id="MFBA01000010">
    <property type="protein sequence ID" value="OGD85913.1"/>
    <property type="molecule type" value="Genomic_DNA"/>
</dbReference>
<accession>A0A1F5G1Z9</accession>
<feature type="transmembrane region" description="Helical" evidence="1">
    <location>
        <begin position="104"/>
        <end position="122"/>
    </location>
</feature>
<name>A0A1F5G1Z9_9BACT</name>
<keyword evidence="1" id="KW-1133">Transmembrane helix</keyword>
<evidence type="ECO:0000313" key="3">
    <source>
        <dbReference type="Proteomes" id="UP000177069"/>
    </source>
</evidence>
<evidence type="ECO:0000256" key="1">
    <source>
        <dbReference type="SAM" id="Phobius"/>
    </source>
</evidence>
<organism evidence="2 3">
    <name type="scientific">Candidatus Curtissbacteria bacterium RIFCSPHIGHO2_01_FULL_41_13</name>
    <dbReference type="NCBI Taxonomy" id="1797745"/>
    <lineage>
        <taxon>Bacteria</taxon>
        <taxon>Candidatus Curtissiibacteriota</taxon>
    </lineage>
</organism>
<comment type="caution">
    <text evidence="2">The sequence shown here is derived from an EMBL/GenBank/DDBJ whole genome shotgun (WGS) entry which is preliminary data.</text>
</comment>
<evidence type="ECO:0000313" key="2">
    <source>
        <dbReference type="EMBL" id="OGD85913.1"/>
    </source>
</evidence>
<feature type="transmembrane region" description="Helical" evidence="1">
    <location>
        <begin position="7"/>
        <end position="31"/>
    </location>
</feature>
<keyword evidence="1" id="KW-0812">Transmembrane</keyword>
<keyword evidence="1" id="KW-0472">Membrane</keyword>
<reference evidence="2 3" key="1">
    <citation type="journal article" date="2016" name="Nat. Commun.">
        <title>Thousands of microbial genomes shed light on interconnected biogeochemical processes in an aquifer system.</title>
        <authorList>
            <person name="Anantharaman K."/>
            <person name="Brown C.T."/>
            <person name="Hug L.A."/>
            <person name="Sharon I."/>
            <person name="Castelle C.J."/>
            <person name="Probst A.J."/>
            <person name="Thomas B.C."/>
            <person name="Singh A."/>
            <person name="Wilkins M.J."/>
            <person name="Karaoz U."/>
            <person name="Brodie E.L."/>
            <person name="Williams K.H."/>
            <person name="Hubbard S.S."/>
            <person name="Banfield J.F."/>
        </authorList>
    </citation>
    <scope>NUCLEOTIDE SEQUENCE [LARGE SCALE GENOMIC DNA]</scope>
</reference>
<protein>
    <submittedName>
        <fullName evidence="2">Uncharacterized protein</fullName>
    </submittedName>
</protein>
<feature type="transmembrane region" description="Helical" evidence="1">
    <location>
        <begin position="43"/>
        <end position="63"/>
    </location>
</feature>